<comment type="subcellular location">
    <subcellularLocation>
        <location evidence="2">Plastid</location>
        <location evidence="2">Chloroplast</location>
    </subcellularLocation>
</comment>
<accession>A0A8J2X157</accession>
<feature type="binding site" evidence="7">
    <location>
        <position position="232"/>
    </location>
    <ligand>
        <name>chlorophyll a</name>
        <dbReference type="ChEBI" id="CHEBI:58416"/>
        <label>1</label>
    </ligand>
</feature>
<evidence type="ECO:0000256" key="4">
    <source>
        <dbReference type="ARBA" id="ARBA00022528"/>
    </source>
</evidence>
<dbReference type="Gene3D" id="1.10.3460.10">
    <property type="entry name" value="Chlorophyll a/b binding protein domain"/>
    <property type="match status" value="1"/>
</dbReference>
<evidence type="ECO:0000313" key="10">
    <source>
        <dbReference type="Proteomes" id="UP000789595"/>
    </source>
</evidence>
<feature type="binding site" evidence="7">
    <location>
        <position position="238"/>
    </location>
    <ligand>
        <name>chlorophyll a</name>
        <dbReference type="ChEBI" id="CHEBI:58416"/>
        <label>1</label>
    </ligand>
</feature>
<comment type="caution">
    <text evidence="9">The sequence shown here is derived from an EMBL/GenBank/DDBJ whole genome shotgun (WGS) entry which is preliminary data.</text>
</comment>
<name>A0A8J2X157_9STRA</name>
<organism evidence="9 10">
    <name type="scientific">Pelagomonas calceolata</name>
    <dbReference type="NCBI Taxonomy" id="35677"/>
    <lineage>
        <taxon>Eukaryota</taxon>
        <taxon>Sar</taxon>
        <taxon>Stramenopiles</taxon>
        <taxon>Ochrophyta</taxon>
        <taxon>Pelagophyceae</taxon>
        <taxon>Pelagomonadales</taxon>
        <taxon>Pelagomonadaceae</taxon>
        <taxon>Pelagomonas</taxon>
    </lineage>
</organism>
<feature type="binding site" evidence="7">
    <location>
        <position position="129"/>
    </location>
    <ligand>
        <name>chlorophyll a</name>
        <dbReference type="ChEBI" id="CHEBI:58416"/>
        <label>1</label>
    </ligand>
</feature>
<feature type="binding site" evidence="7">
    <location>
        <position position="111"/>
    </location>
    <ligand>
        <name>chlorophyll a</name>
        <dbReference type="ChEBI" id="CHEBI:58416"/>
        <label>1</label>
    </ligand>
</feature>
<feature type="binding site" evidence="7">
    <location>
        <position position="250"/>
    </location>
    <ligand>
        <name>chlorophyll a</name>
        <dbReference type="ChEBI" id="CHEBI:58416"/>
        <label>1</label>
    </ligand>
</feature>
<comment type="function">
    <text evidence="1">The light-harvesting complex (LHC) functions as a light receptor, it captures and delivers excitation energy to photosystems with which it is closely associated. Energy is transferred from the carotenoid and chlorophyll C (or B) to chlorophyll A and the photosynthetic reaction centers where it is used to synthesize ATP and reducing power.</text>
</comment>
<proteinExistence type="inferred from homology"/>
<dbReference type="InterPro" id="IPR022796">
    <property type="entry name" value="Chloroa_b-bind"/>
</dbReference>
<dbReference type="OrthoDB" id="423598at2759"/>
<feature type="binding site" evidence="7">
    <location>
        <position position="126"/>
    </location>
    <ligand>
        <name>chlorophyll a</name>
        <dbReference type="ChEBI" id="CHEBI:58416"/>
        <label>1</label>
    </ligand>
</feature>
<evidence type="ECO:0000256" key="8">
    <source>
        <dbReference type="SAM" id="MobiDB-lite"/>
    </source>
</evidence>
<reference evidence="9" key="1">
    <citation type="submission" date="2021-11" db="EMBL/GenBank/DDBJ databases">
        <authorList>
            <consortium name="Genoscope - CEA"/>
            <person name="William W."/>
        </authorList>
    </citation>
    <scope>NUCLEOTIDE SEQUENCE</scope>
</reference>
<dbReference type="Pfam" id="PF00504">
    <property type="entry name" value="Chloroa_b-bind"/>
    <property type="match status" value="1"/>
</dbReference>
<dbReference type="GO" id="GO:0009507">
    <property type="term" value="C:chloroplast"/>
    <property type="evidence" value="ECO:0007669"/>
    <property type="project" value="UniProtKB-SubCell"/>
</dbReference>
<feature type="binding site" evidence="7">
    <location>
        <position position="233"/>
    </location>
    <ligand>
        <name>chlorophyll a</name>
        <dbReference type="ChEBI" id="CHEBI:58416"/>
        <label>1</label>
    </ligand>
</feature>
<keyword evidence="4" id="KW-0150">Chloroplast</keyword>
<dbReference type="PANTHER" id="PTHR21649">
    <property type="entry name" value="CHLOROPHYLL A/B BINDING PROTEIN"/>
    <property type="match status" value="1"/>
</dbReference>
<protein>
    <submittedName>
        <fullName evidence="9">Uncharacterized protein</fullName>
    </submittedName>
</protein>
<dbReference type="GO" id="GO:0009765">
    <property type="term" value="P:photosynthesis, light harvesting"/>
    <property type="evidence" value="ECO:0007669"/>
    <property type="project" value="InterPro"/>
</dbReference>
<feature type="region of interest" description="Disordered" evidence="8">
    <location>
        <begin position="30"/>
        <end position="51"/>
    </location>
</feature>
<gene>
    <name evidence="9" type="ORF">PECAL_4P16890</name>
</gene>
<feature type="binding site" description="axial binding residue" evidence="7">
    <location>
        <position position="131"/>
    </location>
    <ligand>
        <name>chlorophyll b</name>
        <dbReference type="ChEBI" id="CHEBI:61721"/>
        <label>1</label>
    </ligand>
    <ligandPart>
        <name>Mg</name>
        <dbReference type="ChEBI" id="CHEBI:25107"/>
    </ligandPart>
</feature>
<dbReference type="SUPFAM" id="SSF103511">
    <property type="entry name" value="Chlorophyll a-b binding protein"/>
    <property type="match status" value="1"/>
</dbReference>
<keyword evidence="7" id="KW-0148">Chlorophyll</keyword>
<feature type="binding site" description="axial binding residue" evidence="7">
    <location>
        <position position="192"/>
    </location>
    <ligand>
        <name>chlorophyll b</name>
        <dbReference type="ChEBI" id="CHEBI:61721"/>
        <label>1</label>
    </ligand>
    <ligandPart>
        <name>Mg</name>
        <dbReference type="ChEBI" id="CHEBI:25107"/>
    </ligandPart>
</feature>
<feature type="binding site" description="axial binding residue" evidence="7">
    <location>
        <position position="84"/>
    </location>
    <ligand>
        <name>chlorophyll b</name>
        <dbReference type="ChEBI" id="CHEBI:61721"/>
        <label>1</label>
    </ligand>
    <ligandPart>
        <name>Mg</name>
        <dbReference type="ChEBI" id="CHEBI:25107"/>
    </ligandPart>
</feature>
<dbReference type="GO" id="GO:0016168">
    <property type="term" value="F:chlorophyll binding"/>
    <property type="evidence" value="ECO:0007669"/>
    <property type="project" value="UniProtKB-KW"/>
</dbReference>
<comment type="similarity">
    <text evidence="3">Belongs to the fucoxanthin chlorophyll protein family.</text>
</comment>
<dbReference type="InterPro" id="IPR001344">
    <property type="entry name" value="Chloro_AB-bd_pln"/>
</dbReference>
<evidence type="ECO:0000313" key="9">
    <source>
        <dbReference type="EMBL" id="CAH0374410.1"/>
    </source>
</evidence>
<keyword evidence="10" id="KW-1185">Reference proteome</keyword>
<keyword evidence="5" id="KW-0602">Photosynthesis</keyword>
<evidence type="ECO:0000256" key="5">
    <source>
        <dbReference type="ARBA" id="ARBA00022531"/>
    </source>
</evidence>
<sequence>MSTTPRATGTRRGAAAAITVAVPSITHTLHARRARHPHSTTPPPPADTNNTMHSKLLLASTFGAAAAFQAPAASKATSSLQAMYNPSSFDDVQSLPGILNPTGFFDPAGLSNDVSASELKRYREAELTHGRVAMLASLGFLVGESGFTPLFEGKISGIGINQFWQVPTGFWPVILLFIAVPETFRALRGWMEPTVPENYFQLRPGYTPGDLDFDPLGLKPEDPEALKEMQTKELQHGRLAMLAAAGMIVQELQTGATLF</sequence>
<evidence type="ECO:0000256" key="3">
    <source>
        <dbReference type="ARBA" id="ARBA00005933"/>
    </source>
</evidence>
<evidence type="ECO:0000256" key="1">
    <source>
        <dbReference type="ARBA" id="ARBA00004022"/>
    </source>
</evidence>
<keyword evidence="7" id="KW-0157">Chromophore</keyword>
<dbReference type="AlphaFoldDB" id="A0A8J2X157"/>
<keyword evidence="6" id="KW-0934">Plastid</keyword>
<evidence type="ECO:0000256" key="7">
    <source>
        <dbReference type="PIRSR" id="PIRSR601344-1"/>
    </source>
</evidence>
<evidence type="ECO:0000256" key="6">
    <source>
        <dbReference type="ARBA" id="ARBA00022640"/>
    </source>
</evidence>
<evidence type="ECO:0000256" key="2">
    <source>
        <dbReference type="ARBA" id="ARBA00004229"/>
    </source>
</evidence>
<dbReference type="EMBL" id="CAKKNE010000004">
    <property type="protein sequence ID" value="CAH0374410.1"/>
    <property type="molecule type" value="Genomic_DNA"/>
</dbReference>
<dbReference type="GO" id="GO:0016020">
    <property type="term" value="C:membrane"/>
    <property type="evidence" value="ECO:0007669"/>
    <property type="project" value="InterPro"/>
</dbReference>
<dbReference type="Proteomes" id="UP000789595">
    <property type="component" value="Unassembled WGS sequence"/>
</dbReference>